<reference evidence="3 4" key="1">
    <citation type="submission" date="2017-03" db="EMBL/GenBank/DDBJ databases">
        <title>Complete genome sequence of Candidatus 'Thiodictyon syntrophicum' sp. nov. strain Cad16T, a photolithoautotroph purple sulfur bacterium isolated from an alpine meromictic lake.</title>
        <authorList>
            <person name="Luedin S.M."/>
            <person name="Pothier J.F."/>
            <person name="Danza F."/>
            <person name="Storelli N."/>
            <person name="Wittwer M."/>
            <person name="Tonolla M."/>
        </authorList>
    </citation>
    <scope>NUCLEOTIDE SEQUENCE [LARGE SCALE GENOMIC DNA]</scope>
    <source>
        <strain evidence="3 4">Cad16T</strain>
    </source>
</reference>
<name>A0A2K8UC38_9GAMM</name>
<keyword evidence="1" id="KW-0175">Coiled coil</keyword>
<protein>
    <recommendedName>
        <fullName evidence="2">Dynamin N-terminal domain-containing protein</fullName>
    </recommendedName>
</protein>
<keyword evidence="4" id="KW-1185">Reference proteome</keyword>
<evidence type="ECO:0000259" key="2">
    <source>
        <dbReference type="Pfam" id="PF00350"/>
    </source>
</evidence>
<dbReference type="OrthoDB" id="5295100at2"/>
<dbReference type="Proteomes" id="UP000232638">
    <property type="component" value="Chromosome"/>
</dbReference>
<dbReference type="AlphaFoldDB" id="A0A2K8UC38"/>
<dbReference type="PANTHER" id="PTHR43681">
    <property type="entry name" value="TRANSMEMBRANE GTPASE FZO"/>
    <property type="match status" value="1"/>
</dbReference>
<dbReference type="SUPFAM" id="SSF52540">
    <property type="entry name" value="P-loop containing nucleoside triphosphate hydrolases"/>
    <property type="match status" value="1"/>
</dbReference>
<proteinExistence type="predicted"/>
<dbReference type="InterPro" id="IPR027417">
    <property type="entry name" value="P-loop_NTPase"/>
</dbReference>
<dbReference type="InterPro" id="IPR045063">
    <property type="entry name" value="Dynamin_N"/>
</dbReference>
<feature type="coiled-coil region" evidence="1">
    <location>
        <begin position="371"/>
        <end position="405"/>
    </location>
</feature>
<feature type="domain" description="Dynamin N-terminal" evidence="2">
    <location>
        <begin position="85"/>
        <end position="259"/>
    </location>
</feature>
<feature type="coiled-coil region" evidence="1">
    <location>
        <begin position="581"/>
        <end position="618"/>
    </location>
</feature>
<organism evidence="3 4">
    <name type="scientific">Candidatus Thiodictyon syntrophicum</name>
    <dbReference type="NCBI Taxonomy" id="1166950"/>
    <lineage>
        <taxon>Bacteria</taxon>
        <taxon>Pseudomonadati</taxon>
        <taxon>Pseudomonadota</taxon>
        <taxon>Gammaproteobacteria</taxon>
        <taxon>Chromatiales</taxon>
        <taxon>Chromatiaceae</taxon>
        <taxon>Thiodictyon</taxon>
    </lineage>
</organism>
<evidence type="ECO:0000313" key="4">
    <source>
        <dbReference type="Proteomes" id="UP000232638"/>
    </source>
</evidence>
<dbReference type="EMBL" id="CP020370">
    <property type="protein sequence ID" value="AUB83105.1"/>
    <property type="molecule type" value="Genomic_DNA"/>
</dbReference>
<dbReference type="PANTHER" id="PTHR43681:SF1">
    <property type="entry name" value="SARCALUMENIN"/>
    <property type="match status" value="1"/>
</dbReference>
<dbReference type="RefSeq" id="WP_100920803.1">
    <property type="nucleotide sequence ID" value="NZ_CP020370.1"/>
</dbReference>
<evidence type="ECO:0000313" key="3">
    <source>
        <dbReference type="EMBL" id="AUB83105.1"/>
    </source>
</evidence>
<accession>A0A2K8UC38</accession>
<dbReference type="KEGG" id="tsy:THSYN_20590"/>
<dbReference type="InterPro" id="IPR051943">
    <property type="entry name" value="TRAFAC_Dynamin-like_GTPase"/>
</dbReference>
<sequence>MQTPAVQRRLTTYQQWKTRVARAVAELETWLEEHRRATPRAREQLHAALDALAGDRLTVAFVAESTADKTELINAIFFSDLAGGLLPCVAGRTCRCPIELLWDAERNEAYLRLLPVETRAQETSLAQFKSNPKQWVHYPLNLQGSEQVAGTLKEILQTKQVSMAEAARLGLSSAGLTPEGQPTTEMVEIPKWRHAIVSFPHPLLKQGLVILDTPGVNALGNEPELTISMLPAAQAVLFVLSADTGVTRSDLEIWQHHLKGFQTGRQRAMLVALNQSDVRRDGPRDGADPTAVTAAQRRNTALALGISEDVVFLVAAQQARAAKGRSDEAMLRRSALPALERHLATKMLETKHQFLIDAIDAGVGQVLDRNRNRVASRITRVKSQLEELEQLRDKSQDVIAQLLERTRREQEHYLKGVQQFQQRREELLTQTRHCRRLLESESIEAMVERAHGELVRSWTTAGLTRAMKGLFDELRRAMQTVATESERIRKLVREIYQVFREDFEFDLATPKVFVPMKYRVEIELLYQEVEAFRRSPGMALSGQRMVIRRFHQQMVSRAQVLFDQLRVAYDGWIRDTLAPLAEEIQEHKLMMEKRLENLQRIGRSKDAVQKRIDDMQAQYLGFAQELTALRNIHNALHYDPLTEQDAPQKPRLVAG</sequence>
<evidence type="ECO:0000256" key="1">
    <source>
        <dbReference type="SAM" id="Coils"/>
    </source>
</evidence>
<dbReference type="Gene3D" id="3.40.50.300">
    <property type="entry name" value="P-loop containing nucleotide triphosphate hydrolases"/>
    <property type="match status" value="1"/>
</dbReference>
<gene>
    <name evidence="3" type="ORF">THSYN_20590</name>
</gene>
<dbReference type="Pfam" id="PF00350">
    <property type="entry name" value="Dynamin_N"/>
    <property type="match status" value="1"/>
</dbReference>